<dbReference type="InterPro" id="IPR030916">
    <property type="entry name" value="ELWxxDGT_rpt"/>
</dbReference>
<dbReference type="InterPro" id="IPR036179">
    <property type="entry name" value="Ig-like_dom_sf"/>
</dbReference>
<dbReference type="InterPro" id="IPR007110">
    <property type="entry name" value="Ig-like_dom"/>
</dbReference>
<dbReference type="Gene3D" id="2.60.40.10">
    <property type="entry name" value="Immunoglobulins"/>
    <property type="match status" value="3"/>
</dbReference>
<dbReference type="InterPro" id="IPR011048">
    <property type="entry name" value="Haem_d1_sf"/>
</dbReference>
<evidence type="ECO:0000256" key="2">
    <source>
        <dbReference type="SAM" id="SignalP"/>
    </source>
</evidence>
<keyword evidence="5" id="KW-1185">Reference proteome</keyword>
<feature type="chain" id="PRO_5013092115" evidence="2">
    <location>
        <begin position="34"/>
        <end position="1706"/>
    </location>
</feature>
<dbReference type="InterPro" id="IPR013783">
    <property type="entry name" value="Ig-like_fold"/>
</dbReference>
<evidence type="ECO:0000256" key="1">
    <source>
        <dbReference type="SAM" id="MobiDB-lite"/>
    </source>
</evidence>
<dbReference type="SUPFAM" id="SSF48726">
    <property type="entry name" value="Immunoglobulin"/>
    <property type="match status" value="1"/>
</dbReference>
<dbReference type="PROSITE" id="PS50835">
    <property type="entry name" value="IG_LIKE"/>
    <property type="match status" value="1"/>
</dbReference>
<dbReference type="InterPro" id="IPR003599">
    <property type="entry name" value="Ig_sub"/>
</dbReference>
<accession>A0A1T4XZJ9</accession>
<organism evidence="4 5">
    <name type="scientific">Prosthecobacter debontii</name>
    <dbReference type="NCBI Taxonomy" id="48467"/>
    <lineage>
        <taxon>Bacteria</taxon>
        <taxon>Pseudomonadati</taxon>
        <taxon>Verrucomicrobiota</taxon>
        <taxon>Verrucomicrobiia</taxon>
        <taxon>Verrucomicrobiales</taxon>
        <taxon>Verrucomicrobiaceae</taxon>
        <taxon>Prosthecobacter</taxon>
    </lineage>
</organism>
<feature type="region of interest" description="Disordered" evidence="1">
    <location>
        <begin position="1070"/>
        <end position="1092"/>
    </location>
</feature>
<dbReference type="OrthoDB" id="3179827at2"/>
<protein>
    <submittedName>
        <fullName evidence="4">ELWxxDGT repeat-containing protein</fullName>
    </submittedName>
</protein>
<name>A0A1T4XZJ9_9BACT</name>
<proteinExistence type="predicted"/>
<sequence length="1706" mass="182236">MSPSGILSACFSRLAACALTLTLGLGAPSVAVAMSPEAVLIKNIHSGEAPHQHPMEIRLTATRGNQIFTVLDDRMHGEELWVSDGTAAGTHLVKDVRPGILGAGITAVTVSGNQVFFTADDGVHGRELWVTDGSEAGTRMLADVFNPPTNSYGNTPLSITPFLKGVTFFARRQWGAFGLWFTDGTESGTLELVSSFFWNASYALEIPCMEAGGKFYFNPEGLGGSLWVTDGTVAGTHHLTDDETGGTSPVFLAPLGKSLLFSGSDDETGQELYKSNGTAKGTVLVKDLVPGTDSSMPMAMVQAGKKNYFLADHEGGISVMVTDGTEGGTRPVTVPEEMRGGGGAQTLALMGNVLLVPYLSHSGDGTLVGIDIRNHTCQLLLETEGISSYGQINSLVTTGTGTASRAYFTLLSGERRMLWVTDGTPAGTRPAAPRFSPEGEATCSLALAAAGSQVFFTASLPGQASTLWVSNGTEAGTRPVTEALVPTDADSFPQFLTPVGARLYFTAEDGEHGRELWFTDGPESSAQLVMDLRPGSLGSEPRDLVVREDILYFSAEDGSSGRELWRTDGTEAGTWVVKDIYPDSTGSEVSALHLFDDRLYFQATSPETGRALWISDGTEEGTVLLANLAEDTEGVKNASASLFTEHDGWLYFAVESDNAPDVRGIYRTDGTLENTTKLTSASHIETLFLRAPVSNTYGNIYPTETLLYFSTYEGGVRTIKYARLGQVAVSLHDFNGVGLAPPYRLSETSLRYQAGSDTYGLALASGARYSISTSPYETFLVRLNSQKADYLKSSNRELWLYHSNSPHVRLLISDVPLDPEIHLLVDGTLIFAQIHSDQTRSLWLTRGTVASTRRLSGLLYTETPRQDGQIMQRAGDALYFPAQSPAYGVELHGLSLVGRLEIIDVTQAESPMLLPDEATVDFGVAPLARTLRLRNAGLQDLPALALSLSEAEAPFTLSTTTVSSLAPGAESTVTLTFTGSTSGTHTTTLSLTDATEPAPAQPLQQSLTLTARRMEPGEAPVVWAQPASQIVLAGSEVSFQASLAYQGNLEHPAHWHEEGGPNEVIPTGGPIITGAGGTPQASDEPISSSTTLRVKAEKAARYQARLSSAASEHACLAIVKPAPQQSCGLIGQTVRLTCEATAPPGCTLSYQWYNYGDQPLASIDRIRGSRSATLEIHNLQVSDLTSYYSNGYYCVVTLHAPDRTVSLSNGITSLNILYPPQIQIPGYLNNFVGEEVSLQLHTNYPADRFTVKGLPPGLTMSASGLITGKPTKALPFSPTYGMAAPYRVTVSARNAAGVSEALTLTWLILPLWNPGSYDGLFERNGALDDGKGLGSRMQLTITSAGSISGQLQHEGKTYRFSTYHLTHLNSYTDSFDAEFPISLGKGKPPLTLIIPQGGGYQSMEATLELAEGTSAAGILYRTRATDLRYTLPPPYAYKKGTLRLTSQARQETDIVPQGQGYLSLSISGKGIAVWKGKLADGTALSGSANLTLTGPGDDGPSLALRQELYKGRASLLGWIVMGFPYDGALDFSGTLTWFKPAQPSTSKDRLYQDGIPLHDLQLMGGSYTPPARGEMLFGLTANEPGDTTPNLTFTASGSNLPDATFQQDLLLSAGHKIKLSPLSPDTPLRSLSFNPKTGTFKGSFTLLHESDKKLHRTATLEGILPNQMSDQASGFFLLPDLPEAEGETLKNTAIQSGKVEITLPEG</sequence>
<gene>
    <name evidence="4" type="ORF">SAMN02745166_02251</name>
</gene>
<keyword evidence="2" id="KW-0732">Signal</keyword>
<dbReference type="NCBIfam" id="TIGR04534">
    <property type="entry name" value="ELWxxDGT_rpt"/>
    <property type="match status" value="1"/>
</dbReference>
<evidence type="ECO:0000313" key="5">
    <source>
        <dbReference type="Proteomes" id="UP000190774"/>
    </source>
</evidence>
<evidence type="ECO:0000259" key="3">
    <source>
        <dbReference type="PROSITE" id="PS50835"/>
    </source>
</evidence>
<dbReference type="STRING" id="48467.SAMN02745166_02251"/>
<feature type="signal peptide" evidence="2">
    <location>
        <begin position="1"/>
        <end position="33"/>
    </location>
</feature>
<dbReference type="RefSeq" id="WP_078813456.1">
    <property type="nucleotide sequence ID" value="NZ_FUYE01000006.1"/>
</dbReference>
<dbReference type="CDD" id="cd00096">
    <property type="entry name" value="Ig"/>
    <property type="match status" value="1"/>
</dbReference>
<dbReference type="Proteomes" id="UP000190774">
    <property type="component" value="Unassembled WGS sequence"/>
</dbReference>
<dbReference type="SUPFAM" id="SSF51004">
    <property type="entry name" value="C-terminal (heme d1) domain of cytochrome cd1-nitrite reductase"/>
    <property type="match status" value="1"/>
</dbReference>
<evidence type="ECO:0000313" key="4">
    <source>
        <dbReference type="EMBL" id="SKA94969.1"/>
    </source>
</evidence>
<feature type="domain" description="Ig-like" evidence="3">
    <location>
        <begin position="1131"/>
        <end position="1206"/>
    </location>
</feature>
<dbReference type="SMART" id="SM00409">
    <property type="entry name" value="IG"/>
    <property type="match status" value="1"/>
</dbReference>
<dbReference type="EMBL" id="FUYE01000006">
    <property type="protein sequence ID" value="SKA94969.1"/>
    <property type="molecule type" value="Genomic_DNA"/>
</dbReference>
<reference evidence="5" key="1">
    <citation type="submission" date="2017-02" db="EMBL/GenBank/DDBJ databases">
        <authorList>
            <person name="Varghese N."/>
            <person name="Submissions S."/>
        </authorList>
    </citation>
    <scope>NUCLEOTIDE SEQUENCE [LARGE SCALE GENOMIC DNA]</scope>
    <source>
        <strain evidence="5">ATCC 700200</strain>
    </source>
</reference>